<evidence type="ECO:0000313" key="1">
    <source>
        <dbReference type="EMBL" id="GHE61279.1"/>
    </source>
</evidence>
<evidence type="ECO:0000313" key="2">
    <source>
        <dbReference type="Proteomes" id="UP000658258"/>
    </source>
</evidence>
<name>A0ABQ3I775_9BACT</name>
<organism evidence="1 2">
    <name type="scientific">Roseivirga thermotolerans</name>
    <dbReference type="NCBI Taxonomy" id="1758176"/>
    <lineage>
        <taxon>Bacteria</taxon>
        <taxon>Pseudomonadati</taxon>
        <taxon>Bacteroidota</taxon>
        <taxon>Cytophagia</taxon>
        <taxon>Cytophagales</taxon>
        <taxon>Roseivirgaceae</taxon>
        <taxon>Roseivirga</taxon>
    </lineage>
</organism>
<sequence>MQAQEFPSQKFHRGQVTLTDGGVLSGQIKYDLNSEVILLKQNDKNGISTLNASQFQSFVISAGPNAGVRTFYSIPVLNETGYRRPRIFELIAQGKVSLIAREFIATRSSSANRSIYRRSIYDPYYVPATSLMTYQFLAYELWLIDENAELTELGNSRSDVIKAFDSHHSELRKYIKKEKLKVEKLLDLKRLVDYYNSLDTL</sequence>
<proteinExistence type="predicted"/>
<accession>A0ABQ3I775</accession>
<keyword evidence="2" id="KW-1185">Reference proteome</keyword>
<dbReference type="EMBL" id="BNAG01000002">
    <property type="protein sequence ID" value="GHE61279.1"/>
    <property type="molecule type" value="Genomic_DNA"/>
</dbReference>
<reference evidence="2" key="1">
    <citation type="journal article" date="2019" name="Int. J. Syst. Evol. Microbiol.">
        <title>The Global Catalogue of Microorganisms (GCM) 10K type strain sequencing project: providing services to taxonomists for standard genome sequencing and annotation.</title>
        <authorList>
            <consortium name="The Broad Institute Genomics Platform"/>
            <consortium name="The Broad Institute Genome Sequencing Center for Infectious Disease"/>
            <person name="Wu L."/>
            <person name="Ma J."/>
        </authorList>
    </citation>
    <scope>NUCLEOTIDE SEQUENCE [LARGE SCALE GENOMIC DNA]</scope>
    <source>
        <strain evidence="2">CGMCC 1.15111</strain>
    </source>
</reference>
<dbReference type="Proteomes" id="UP000658258">
    <property type="component" value="Unassembled WGS sequence"/>
</dbReference>
<protein>
    <recommendedName>
        <fullName evidence="3">DUF4369 domain-containing protein</fullName>
    </recommendedName>
</protein>
<comment type="caution">
    <text evidence="1">The sequence shown here is derived from an EMBL/GenBank/DDBJ whole genome shotgun (WGS) entry which is preliminary data.</text>
</comment>
<evidence type="ECO:0008006" key="3">
    <source>
        <dbReference type="Google" id="ProtNLM"/>
    </source>
</evidence>
<gene>
    <name evidence="1" type="ORF">GCM10011340_15290</name>
</gene>